<dbReference type="InterPro" id="IPR018323">
    <property type="entry name" value="OM_lipoprot_carrier_LolA_Pbac"/>
</dbReference>
<dbReference type="NCBIfam" id="TIGR00547">
    <property type="entry name" value="lolA"/>
    <property type="match status" value="1"/>
</dbReference>
<evidence type="ECO:0000256" key="9">
    <source>
        <dbReference type="ARBA" id="ARBA00023186"/>
    </source>
</evidence>
<dbReference type="EMBL" id="NVVJ01000013">
    <property type="protein sequence ID" value="PCJ26076.1"/>
    <property type="molecule type" value="Genomic_DNA"/>
</dbReference>
<dbReference type="GO" id="GO:0044874">
    <property type="term" value="P:lipoprotein localization to outer membrane"/>
    <property type="evidence" value="ECO:0007669"/>
    <property type="project" value="UniProtKB-UniRule"/>
</dbReference>
<evidence type="ECO:0000256" key="10">
    <source>
        <dbReference type="HAMAP-Rule" id="MF_00240"/>
    </source>
</evidence>
<dbReference type="Pfam" id="PF03548">
    <property type="entry name" value="LolA"/>
    <property type="match status" value="1"/>
</dbReference>
<comment type="similarity">
    <text evidence="2 10">Belongs to the LolA family.</text>
</comment>
<sequence precursor="true">MNKLIKKLTTASVFAIAFLWMNSTVAQTDAIQRLDVLLQGIQTLKADVVQLIVESNGGILEESEIKMYLKKPDGFYWETLTPFPELVVTNGTTLWNYVPDLEQVVIEDWNSSRSQLAAQLLNGQTDNLSEEYTIEIMNSVGSEYQEFELAPISVDSVYRSISINFMHAELDSIYLDNKNGQKTVWRFENIERNSTISDNQFEFQIPDGIEVVENSYSQ</sequence>
<protein>
    <recommendedName>
        <fullName evidence="4 10">Outer-membrane lipoprotein carrier protein</fullName>
    </recommendedName>
</protein>
<evidence type="ECO:0000256" key="7">
    <source>
        <dbReference type="ARBA" id="ARBA00022764"/>
    </source>
</evidence>
<evidence type="ECO:0000313" key="12">
    <source>
        <dbReference type="Proteomes" id="UP000218327"/>
    </source>
</evidence>
<dbReference type="GO" id="GO:0042953">
    <property type="term" value="P:lipoprotein transport"/>
    <property type="evidence" value="ECO:0007669"/>
    <property type="project" value="InterPro"/>
</dbReference>
<dbReference type="AlphaFoldDB" id="A0A2A5B4U5"/>
<organism evidence="11 12">
    <name type="scientific">SAR86 cluster bacterium</name>
    <dbReference type="NCBI Taxonomy" id="2030880"/>
    <lineage>
        <taxon>Bacteria</taxon>
        <taxon>Pseudomonadati</taxon>
        <taxon>Pseudomonadota</taxon>
        <taxon>Gammaproteobacteria</taxon>
        <taxon>SAR86 cluster</taxon>
    </lineage>
</organism>
<keyword evidence="11" id="KW-0449">Lipoprotein</keyword>
<dbReference type="InterPro" id="IPR029046">
    <property type="entry name" value="LolA/LolB/LppX"/>
</dbReference>
<evidence type="ECO:0000256" key="8">
    <source>
        <dbReference type="ARBA" id="ARBA00022927"/>
    </source>
</evidence>
<evidence type="ECO:0000256" key="1">
    <source>
        <dbReference type="ARBA" id="ARBA00004418"/>
    </source>
</evidence>
<dbReference type="PANTHER" id="PTHR35869">
    <property type="entry name" value="OUTER-MEMBRANE LIPOPROTEIN CARRIER PROTEIN"/>
    <property type="match status" value="1"/>
</dbReference>
<feature type="signal peptide" evidence="10">
    <location>
        <begin position="1"/>
        <end position="26"/>
    </location>
</feature>
<keyword evidence="6 10" id="KW-0732">Signal</keyword>
<dbReference type="InterPro" id="IPR004564">
    <property type="entry name" value="OM_lipoprot_carrier_LolA-like"/>
</dbReference>
<dbReference type="PANTHER" id="PTHR35869:SF1">
    <property type="entry name" value="OUTER-MEMBRANE LIPOPROTEIN CARRIER PROTEIN"/>
    <property type="match status" value="1"/>
</dbReference>
<comment type="subcellular location">
    <subcellularLocation>
        <location evidence="1 10">Periplasm</location>
    </subcellularLocation>
</comment>
<dbReference type="CDD" id="cd16325">
    <property type="entry name" value="LolA"/>
    <property type="match status" value="1"/>
</dbReference>
<comment type="function">
    <text evidence="10">Participates in the translocation of lipoproteins from the inner membrane to the outer membrane. Only forms a complex with a lipoprotein if the residue after the N-terminal Cys is not an aspartate (The Asp acts as a targeting signal to indicate that the lipoprotein should stay in the inner membrane).</text>
</comment>
<name>A0A2A5B4U5_9GAMM</name>
<dbReference type="GO" id="GO:0030288">
    <property type="term" value="C:outer membrane-bounded periplasmic space"/>
    <property type="evidence" value="ECO:0007669"/>
    <property type="project" value="TreeGrafter"/>
</dbReference>
<keyword evidence="8 10" id="KW-0653">Protein transport</keyword>
<reference evidence="12" key="1">
    <citation type="submission" date="2017-08" db="EMBL/GenBank/DDBJ databases">
        <title>A dynamic microbial community with high functional redundancy inhabits the cold, oxic subseafloor aquifer.</title>
        <authorList>
            <person name="Tully B.J."/>
            <person name="Wheat C.G."/>
            <person name="Glazer B.T."/>
            <person name="Huber J.A."/>
        </authorList>
    </citation>
    <scope>NUCLEOTIDE SEQUENCE [LARGE SCALE GENOMIC DNA]</scope>
</reference>
<comment type="caution">
    <text evidence="11">The sequence shown here is derived from an EMBL/GenBank/DDBJ whole genome shotgun (WGS) entry which is preliminary data.</text>
</comment>
<evidence type="ECO:0000256" key="3">
    <source>
        <dbReference type="ARBA" id="ARBA00011245"/>
    </source>
</evidence>
<proteinExistence type="inferred from homology"/>
<evidence type="ECO:0000256" key="6">
    <source>
        <dbReference type="ARBA" id="ARBA00022729"/>
    </source>
</evidence>
<evidence type="ECO:0000256" key="5">
    <source>
        <dbReference type="ARBA" id="ARBA00022448"/>
    </source>
</evidence>
<dbReference type="SUPFAM" id="SSF89392">
    <property type="entry name" value="Prokaryotic lipoproteins and lipoprotein localization factors"/>
    <property type="match status" value="1"/>
</dbReference>
<dbReference type="Gene3D" id="2.50.20.10">
    <property type="entry name" value="Lipoprotein localisation LolA/LolB/LppX"/>
    <property type="match status" value="1"/>
</dbReference>
<evidence type="ECO:0000256" key="4">
    <source>
        <dbReference type="ARBA" id="ARBA00014035"/>
    </source>
</evidence>
<evidence type="ECO:0000313" key="11">
    <source>
        <dbReference type="EMBL" id="PCJ26076.1"/>
    </source>
</evidence>
<keyword evidence="9 10" id="KW-0143">Chaperone</keyword>
<evidence type="ECO:0000256" key="2">
    <source>
        <dbReference type="ARBA" id="ARBA00007615"/>
    </source>
</evidence>
<comment type="subunit">
    <text evidence="3 10">Monomer.</text>
</comment>
<keyword evidence="7 10" id="KW-0574">Periplasm</keyword>
<dbReference type="Proteomes" id="UP000218327">
    <property type="component" value="Unassembled WGS sequence"/>
</dbReference>
<gene>
    <name evidence="10 11" type="primary">lolA</name>
    <name evidence="11" type="ORF">COA96_06145</name>
</gene>
<keyword evidence="5 10" id="KW-0813">Transport</keyword>
<accession>A0A2A5B4U5</accession>
<dbReference type="HAMAP" id="MF_00240">
    <property type="entry name" value="LolA"/>
    <property type="match status" value="1"/>
</dbReference>
<feature type="chain" id="PRO_5013417143" description="Outer-membrane lipoprotein carrier protein" evidence="10">
    <location>
        <begin position="27"/>
        <end position="218"/>
    </location>
</feature>